<comment type="caution">
    <text evidence="1">The sequence shown here is derived from an EMBL/GenBank/DDBJ whole genome shotgun (WGS) entry which is preliminary data.</text>
</comment>
<sequence>MSLIFKKGGGWVERDEGVGTGFWQIPEGERSWGLKFVSRKMELILSPSSISENGIPSLSWTLVLMLSIVSFCLVSRVIVCSSLGNSSVGDDLENSGL</sequence>
<proteinExistence type="predicted"/>
<organism evidence="1 2">
    <name type="scientific">Euplotes crassus</name>
    <dbReference type="NCBI Taxonomy" id="5936"/>
    <lineage>
        <taxon>Eukaryota</taxon>
        <taxon>Sar</taxon>
        <taxon>Alveolata</taxon>
        <taxon>Ciliophora</taxon>
        <taxon>Intramacronucleata</taxon>
        <taxon>Spirotrichea</taxon>
        <taxon>Hypotrichia</taxon>
        <taxon>Euplotida</taxon>
        <taxon>Euplotidae</taxon>
        <taxon>Moneuplotes</taxon>
    </lineage>
</organism>
<dbReference type="EMBL" id="CAMPGE010023483">
    <property type="protein sequence ID" value="CAI2381420.1"/>
    <property type="molecule type" value="Genomic_DNA"/>
</dbReference>
<evidence type="ECO:0000313" key="1">
    <source>
        <dbReference type="EMBL" id="CAI2381420.1"/>
    </source>
</evidence>
<gene>
    <name evidence="1" type="ORF">ECRASSUSDP1_LOCUS22875</name>
</gene>
<reference evidence="1" key="1">
    <citation type="submission" date="2023-07" db="EMBL/GenBank/DDBJ databases">
        <authorList>
            <consortium name="AG Swart"/>
            <person name="Singh M."/>
            <person name="Singh A."/>
            <person name="Seah K."/>
            <person name="Emmerich C."/>
        </authorList>
    </citation>
    <scope>NUCLEOTIDE SEQUENCE</scope>
    <source>
        <strain evidence="1">DP1</strain>
    </source>
</reference>
<dbReference type="AlphaFoldDB" id="A0AAD1XYI1"/>
<protein>
    <submittedName>
        <fullName evidence="1">Uncharacterized protein</fullName>
    </submittedName>
</protein>
<keyword evidence="2" id="KW-1185">Reference proteome</keyword>
<evidence type="ECO:0000313" key="2">
    <source>
        <dbReference type="Proteomes" id="UP001295684"/>
    </source>
</evidence>
<accession>A0AAD1XYI1</accession>
<name>A0AAD1XYI1_EUPCR</name>
<dbReference type="Proteomes" id="UP001295684">
    <property type="component" value="Unassembled WGS sequence"/>
</dbReference>